<feature type="chain" id="PRO_5044325231" description="Secreted protein" evidence="1">
    <location>
        <begin position="30"/>
        <end position="151"/>
    </location>
</feature>
<reference evidence="2" key="1">
    <citation type="submission" date="2024-07" db="EMBL/GenBank/DDBJ databases">
        <authorList>
            <person name="Yu S.T."/>
        </authorList>
    </citation>
    <scope>NUCLEOTIDE SEQUENCE</scope>
    <source>
        <strain evidence="2">R44</strain>
    </source>
</reference>
<dbReference type="RefSeq" id="WP_369146465.1">
    <property type="nucleotide sequence ID" value="NZ_CP163444.1"/>
</dbReference>
<feature type="signal peptide" evidence="1">
    <location>
        <begin position="1"/>
        <end position="29"/>
    </location>
</feature>
<organism evidence="2">
    <name type="scientific">Streptomyces sp. R44</name>
    <dbReference type="NCBI Taxonomy" id="3238633"/>
    <lineage>
        <taxon>Bacteria</taxon>
        <taxon>Bacillati</taxon>
        <taxon>Actinomycetota</taxon>
        <taxon>Actinomycetes</taxon>
        <taxon>Kitasatosporales</taxon>
        <taxon>Streptomycetaceae</taxon>
        <taxon>Streptomyces</taxon>
    </lineage>
</organism>
<accession>A0AB39T7E3</accession>
<evidence type="ECO:0008006" key="3">
    <source>
        <dbReference type="Google" id="ProtNLM"/>
    </source>
</evidence>
<dbReference type="EMBL" id="CP163444">
    <property type="protein sequence ID" value="XDQ73910.1"/>
    <property type="molecule type" value="Genomic_DNA"/>
</dbReference>
<keyword evidence="1" id="KW-0732">Signal</keyword>
<evidence type="ECO:0000256" key="1">
    <source>
        <dbReference type="SAM" id="SignalP"/>
    </source>
</evidence>
<proteinExistence type="predicted"/>
<sequence length="151" mass="16249">MILRRTLTTAAVLVTSAVSAVAVSGSAYANTGPGYTEFCTQPFAKAGGACFYSDNDSFKLTDNYADGLRSVLRWELGDRAKKGTPGYIIRRGECHNTLGANKTIVCDYDFPEGKLNGTSRYLVHFKVESQDGPSGRPVYYVGGPIGYVSGR</sequence>
<evidence type="ECO:0000313" key="2">
    <source>
        <dbReference type="EMBL" id="XDQ73910.1"/>
    </source>
</evidence>
<gene>
    <name evidence="2" type="ORF">AB5J54_26830</name>
</gene>
<protein>
    <recommendedName>
        <fullName evidence="3">Secreted protein</fullName>
    </recommendedName>
</protein>
<name>A0AB39T7E3_9ACTN</name>
<dbReference type="AlphaFoldDB" id="A0AB39T7E3"/>